<evidence type="ECO:0000259" key="1">
    <source>
        <dbReference type="Pfam" id="PF00651"/>
    </source>
</evidence>
<feature type="domain" description="BTB" evidence="1">
    <location>
        <begin position="43"/>
        <end position="107"/>
    </location>
</feature>
<dbReference type="Gene3D" id="3.30.710.10">
    <property type="entry name" value="Potassium Channel Kv1.1, Chain A"/>
    <property type="match status" value="1"/>
</dbReference>
<dbReference type="SUPFAM" id="SSF54695">
    <property type="entry name" value="POZ domain"/>
    <property type="match status" value="1"/>
</dbReference>
<comment type="caution">
    <text evidence="2">The sequence shown here is derived from an EMBL/GenBank/DDBJ whole genome shotgun (WGS) entry which is preliminary data.</text>
</comment>
<organism evidence="2 3">
    <name type="scientific">Trichonephila clavata</name>
    <name type="common">Joro spider</name>
    <name type="synonym">Nephila clavata</name>
    <dbReference type="NCBI Taxonomy" id="2740835"/>
    <lineage>
        <taxon>Eukaryota</taxon>
        <taxon>Metazoa</taxon>
        <taxon>Ecdysozoa</taxon>
        <taxon>Arthropoda</taxon>
        <taxon>Chelicerata</taxon>
        <taxon>Arachnida</taxon>
        <taxon>Araneae</taxon>
        <taxon>Araneomorphae</taxon>
        <taxon>Entelegynae</taxon>
        <taxon>Araneoidea</taxon>
        <taxon>Nephilidae</taxon>
        <taxon>Trichonephila</taxon>
    </lineage>
</organism>
<dbReference type="EMBL" id="BMAO01009070">
    <property type="protein sequence ID" value="GFR28490.1"/>
    <property type="molecule type" value="Genomic_DNA"/>
</dbReference>
<accession>A0A8X6HU14</accession>
<dbReference type="Proteomes" id="UP000887116">
    <property type="component" value="Unassembled WGS sequence"/>
</dbReference>
<protein>
    <recommendedName>
        <fullName evidence="1">BTB domain-containing protein</fullName>
    </recommendedName>
</protein>
<gene>
    <name evidence="2" type="ORF">TNCT_211871</name>
</gene>
<keyword evidence="3" id="KW-1185">Reference proteome</keyword>
<dbReference type="CDD" id="cd18186">
    <property type="entry name" value="BTB_POZ_ZBTB_KLHL-like"/>
    <property type="match status" value="1"/>
</dbReference>
<evidence type="ECO:0000313" key="2">
    <source>
        <dbReference type="EMBL" id="GFR28490.1"/>
    </source>
</evidence>
<reference evidence="2" key="1">
    <citation type="submission" date="2020-07" db="EMBL/GenBank/DDBJ databases">
        <title>Multicomponent nature underlies the extraordinary mechanical properties of spider dragline silk.</title>
        <authorList>
            <person name="Kono N."/>
            <person name="Nakamura H."/>
            <person name="Mori M."/>
            <person name="Yoshida Y."/>
            <person name="Ohtoshi R."/>
            <person name="Malay A.D."/>
            <person name="Moran D.A.P."/>
            <person name="Tomita M."/>
            <person name="Numata K."/>
            <person name="Arakawa K."/>
        </authorList>
    </citation>
    <scope>NUCLEOTIDE SEQUENCE</scope>
</reference>
<proteinExistence type="predicted"/>
<dbReference type="Pfam" id="PF00651">
    <property type="entry name" value="BTB"/>
    <property type="match status" value="1"/>
</dbReference>
<dbReference type="InterPro" id="IPR000210">
    <property type="entry name" value="BTB/POZ_dom"/>
</dbReference>
<sequence length="140" mass="15978">MFACCLPKVAHAPLCILNRETSESGEAPFSSVRSFRRGRVTRVYIDVKLRATTQTHELETILSVRSPVFLSMLVTDMEEMAQECVDVLDLEDDTLRRTLMCMYYNTLGGTAVAQCCETVRRCQQASNRRPKEQVSFLFEE</sequence>
<dbReference type="AlphaFoldDB" id="A0A8X6HU14"/>
<evidence type="ECO:0000313" key="3">
    <source>
        <dbReference type="Proteomes" id="UP000887116"/>
    </source>
</evidence>
<dbReference type="InterPro" id="IPR011333">
    <property type="entry name" value="SKP1/BTB/POZ_sf"/>
</dbReference>
<name>A0A8X6HU14_TRICU</name>